<evidence type="ECO:0000259" key="10">
    <source>
        <dbReference type="PROSITE" id="PS50862"/>
    </source>
</evidence>
<dbReference type="HAMAP" id="MF_02075">
    <property type="entry name" value="Asp_tRNA_synth_type2"/>
    <property type="match status" value="1"/>
</dbReference>
<evidence type="ECO:0000256" key="2">
    <source>
        <dbReference type="ARBA" id="ARBA00005312"/>
    </source>
</evidence>
<evidence type="ECO:0000256" key="6">
    <source>
        <dbReference type="ARBA" id="ARBA00022840"/>
    </source>
</evidence>
<evidence type="ECO:0000256" key="4">
    <source>
        <dbReference type="ARBA" id="ARBA00022598"/>
    </source>
</evidence>
<organism evidence="11 12">
    <name type="scientific">Candidatus Kaiserbacteria bacterium RIFCSPLOWO2_01_FULL_50_24</name>
    <dbReference type="NCBI Taxonomy" id="1798507"/>
    <lineage>
        <taxon>Bacteria</taxon>
        <taxon>Candidatus Kaiseribacteriota</taxon>
    </lineage>
</organism>
<name>A0A1F6EMS8_9BACT</name>
<dbReference type="GO" id="GO:0017101">
    <property type="term" value="C:aminoacyl-tRNA synthetase multienzyme complex"/>
    <property type="evidence" value="ECO:0007669"/>
    <property type="project" value="TreeGrafter"/>
</dbReference>
<comment type="caution">
    <text evidence="11">The sequence shown here is derived from an EMBL/GenBank/DDBJ whole genome shotgun (WGS) entry which is preliminary data.</text>
</comment>
<evidence type="ECO:0000256" key="3">
    <source>
        <dbReference type="ARBA" id="ARBA00022490"/>
    </source>
</evidence>
<feature type="binding site" evidence="9">
    <location>
        <position position="355"/>
    </location>
    <ligand>
        <name>ATP</name>
        <dbReference type="ChEBI" id="CHEBI:30616"/>
    </ligand>
</feature>
<comment type="similarity">
    <text evidence="2 9">Belongs to the class-II aminoacyl-tRNA synthetase family. Type 2 subfamily.</text>
</comment>
<keyword evidence="3 9" id="KW-0963">Cytoplasm</keyword>
<sequence>MERTLIKNLSENIGKAVSVSGWVSVRRDQGKLVFFEIRDRSGSVQGVVLPKSDAIEAAKGVRPEYVVSISGQVNKRPEKNVNPNVQNGDIELEIQEIEILSKAETPFELGAELNLDTYLDHLPYTVRSPRARDIFALQATIIEAFRDSLRKRDFVEFQAPAIVGGDAEGGAAAFKVDYYYDQKAYLATSPQLYKQIMVGAFERVFTTPKIWRAEKHATPRHLSELTQMDFEMGFIKDHFDVMDALETTMRDVVAVVRHKHADALQRFNVELPKLPNEKFPILKLKEAQELLGVPHEPDLEPEQERLLHEWALKEHDSDFVFVTHFPTSKRPFYTYEDPEDSGHTRYFDLLFRGLEINSGGQRVHEHDVLVERIRQKGLDPEKFAFYLQTFKVGMPPHGGCSTGLERLTARMLGLANIREATLFPRDMTRIDARLSENTEEET</sequence>
<dbReference type="Pfam" id="PF01336">
    <property type="entry name" value="tRNA_anti-codon"/>
    <property type="match status" value="1"/>
</dbReference>
<dbReference type="InterPro" id="IPR004364">
    <property type="entry name" value="Aa-tRNA-synt_II"/>
</dbReference>
<evidence type="ECO:0000256" key="9">
    <source>
        <dbReference type="HAMAP-Rule" id="MF_02075"/>
    </source>
</evidence>
<dbReference type="PROSITE" id="PS50862">
    <property type="entry name" value="AA_TRNA_LIGASE_II"/>
    <property type="match status" value="1"/>
</dbReference>
<feature type="binding site" evidence="9">
    <location>
        <position position="362"/>
    </location>
    <ligand>
        <name>L-aspartate</name>
        <dbReference type="ChEBI" id="CHEBI:29991"/>
    </ligand>
</feature>
<keyword evidence="6 9" id="KW-0067">ATP-binding</keyword>
<comment type="subcellular location">
    <subcellularLocation>
        <location evidence="1 9">Cytoplasm</location>
    </subcellularLocation>
</comment>
<evidence type="ECO:0000256" key="5">
    <source>
        <dbReference type="ARBA" id="ARBA00022741"/>
    </source>
</evidence>
<accession>A0A1F6EMS8</accession>
<dbReference type="NCBIfam" id="NF003483">
    <property type="entry name" value="PRK05159.1"/>
    <property type="match status" value="1"/>
</dbReference>
<dbReference type="InterPro" id="IPR045864">
    <property type="entry name" value="aa-tRNA-synth_II/BPL/LPL"/>
</dbReference>
<dbReference type="SUPFAM" id="SSF55681">
    <property type="entry name" value="Class II aaRS and biotin synthetases"/>
    <property type="match status" value="1"/>
</dbReference>
<dbReference type="InterPro" id="IPR004365">
    <property type="entry name" value="NA-bd_OB_tRNA"/>
</dbReference>
<dbReference type="PRINTS" id="PR01042">
    <property type="entry name" value="TRNASYNTHASP"/>
</dbReference>
<dbReference type="GO" id="GO:0005524">
    <property type="term" value="F:ATP binding"/>
    <property type="evidence" value="ECO:0007669"/>
    <property type="project" value="UniProtKB-UniRule"/>
</dbReference>
<dbReference type="Pfam" id="PF00152">
    <property type="entry name" value="tRNA-synt_2"/>
    <property type="match status" value="1"/>
</dbReference>
<dbReference type="InterPro" id="IPR004523">
    <property type="entry name" value="Asp-tRNA_synthase_2"/>
</dbReference>
<dbReference type="Gene3D" id="2.40.50.140">
    <property type="entry name" value="Nucleic acid-binding proteins"/>
    <property type="match status" value="1"/>
</dbReference>
<keyword evidence="5 9" id="KW-0547">Nucleotide-binding</keyword>
<evidence type="ECO:0000313" key="11">
    <source>
        <dbReference type="EMBL" id="OGG74958.1"/>
    </source>
</evidence>
<dbReference type="GO" id="GO:0005829">
    <property type="term" value="C:cytosol"/>
    <property type="evidence" value="ECO:0007669"/>
    <property type="project" value="TreeGrafter"/>
</dbReference>
<keyword evidence="4 9" id="KW-0436">Ligase</keyword>
<reference evidence="11 12" key="1">
    <citation type="journal article" date="2016" name="Nat. Commun.">
        <title>Thousands of microbial genomes shed light on interconnected biogeochemical processes in an aquifer system.</title>
        <authorList>
            <person name="Anantharaman K."/>
            <person name="Brown C.T."/>
            <person name="Hug L.A."/>
            <person name="Sharon I."/>
            <person name="Castelle C.J."/>
            <person name="Probst A.J."/>
            <person name="Thomas B.C."/>
            <person name="Singh A."/>
            <person name="Wilkins M.J."/>
            <person name="Karaoz U."/>
            <person name="Brodie E.L."/>
            <person name="Williams K.H."/>
            <person name="Hubbard S.S."/>
            <person name="Banfield J.F."/>
        </authorList>
    </citation>
    <scope>NUCLEOTIDE SEQUENCE [LARGE SCALE GENOMIC DNA]</scope>
</reference>
<feature type="binding site" evidence="9">
    <location>
        <position position="168"/>
    </location>
    <ligand>
        <name>L-aspartate</name>
        <dbReference type="ChEBI" id="CHEBI:29991"/>
    </ligand>
</feature>
<comment type="function">
    <text evidence="9">Catalyzes the attachment of L-aspartate to tRNA(Asp) in a two-step reaction: L-aspartate is first activated by ATP to form Asp-AMP and then transferred to the acceptor end of tRNA(Asp).</text>
</comment>
<proteinExistence type="inferred from homology"/>
<dbReference type="AlphaFoldDB" id="A0A1F6EMS8"/>
<protein>
    <recommendedName>
        <fullName evidence="9">Aspartate--tRNA ligase</fullName>
        <ecNumber evidence="9">6.1.1.12</ecNumber>
    </recommendedName>
    <alternativeName>
        <fullName evidence="9">Aspartyl-tRNA synthetase</fullName>
        <shortName evidence="9">AspRS</shortName>
    </alternativeName>
</protein>
<feature type="region of interest" description="Aspartate" evidence="9">
    <location>
        <begin position="191"/>
        <end position="194"/>
    </location>
</feature>
<dbReference type="InterPro" id="IPR002312">
    <property type="entry name" value="Asp/Asn-tRNA-synth_IIb"/>
</dbReference>
<dbReference type="SUPFAM" id="SSF50249">
    <property type="entry name" value="Nucleic acid-binding proteins"/>
    <property type="match status" value="1"/>
</dbReference>
<dbReference type="GO" id="GO:0006422">
    <property type="term" value="P:aspartyl-tRNA aminoacylation"/>
    <property type="evidence" value="ECO:0007669"/>
    <property type="project" value="UniProtKB-UniRule"/>
</dbReference>
<dbReference type="Proteomes" id="UP000178587">
    <property type="component" value="Unassembled WGS sequence"/>
</dbReference>
<dbReference type="Gene3D" id="3.30.930.10">
    <property type="entry name" value="Bira Bifunctional Protein, Domain 2"/>
    <property type="match status" value="1"/>
</dbReference>
<gene>
    <name evidence="9" type="primary">aspS</name>
    <name evidence="11" type="ORF">A3A34_04035</name>
</gene>
<comment type="catalytic activity">
    <reaction evidence="9">
        <text>tRNA(Asp) + L-aspartate + ATP = L-aspartyl-tRNA(Asp) + AMP + diphosphate</text>
        <dbReference type="Rhea" id="RHEA:19649"/>
        <dbReference type="Rhea" id="RHEA-COMP:9660"/>
        <dbReference type="Rhea" id="RHEA-COMP:9678"/>
        <dbReference type="ChEBI" id="CHEBI:29991"/>
        <dbReference type="ChEBI" id="CHEBI:30616"/>
        <dbReference type="ChEBI" id="CHEBI:33019"/>
        <dbReference type="ChEBI" id="CHEBI:78442"/>
        <dbReference type="ChEBI" id="CHEBI:78516"/>
        <dbReference type="ChEBI" id="CHEBI:456215"/>
        <dbReference type="EC" id="6.1.1.12"/>
    </reaction>
</comment>
<keyword evidence="8 9" id="KW-0030">Aminoacyl-tRNA synthetase</keyword>
<evidence type="ECO:0000313" key="12">
    <source>
        <dbReference type="Proteomes" id="UP000178587"/>
    </source>
</evidence>
<dbReference type="InterPro" id="IPR006195">
    <property type="entry name" value="aa-tRNA-synth_II"/>
</dbReference>
<feature type="binding site" evidence="9">
    <location>
        <begin position="212"/>
        <end position="214"/>
    </location>
    <ligand>
        <name>ATP</name>
        <dbReference type="ChEBI" id="CHEBI:30616"/>
    </ligand>
</feature>
<evidence type="ECO:0000256" key="7">
    <source>
        <dbReference type="ARBA" id="ARBA00022917"/>
    </source>
</evidence>
<comment type="caution">
    <text evidence="9">Lacks conserved residue(s) required for the propagation of feature annotation.</text>
</comment>
<comment type="subunit">
    <text evidence="9">Homodimer.</text>
</comment>
<feature type="binding site" evidence="9">
    <location>
        <position position="358"/>
    </location>
    <ligand>
        <name>L-aspartate</name>
        <dbReference type="ChEBI" id="CHEBI:29991"/>
    </ligand>
</feature>
<evidence type="ECO:0000256" key="8">
    <source>
        <dbReference type="ARBA" id="ARBA00023146"/>
    </source>
</evidence>
<dbReference type="PANTHER" id="PTHR43450:SF1">
    <property type="entry name" value="ASPARTATE--TRNA LIGASE, CYTOPLASMIC"/>
    <property type="match status" value="1"/>
</dbReference>
<dbReference type="EMBL" id="MFLU01000010">
    <property type="protein sequence ID" value="OGG74958.1"/>
    <property type="molecule type" value="Genomic_DNA"/>
</dbReference>
<dbReference type="InterPro" id="IPR012340">
    <property type="entry name" value="NA-bd_OB-fold"/>
</dbReference>
<feature type="binding site" evidence="9">
    <location>
        <begin position="403"/>
        <end position="406"/>
    </location>
    <ligand>
        <name>ATP</name>
        <dbReference type="ChEBI" id="CHEBI:30616"/>
    </ligand>
</feature>
<evidence type="ECO:0000256" key="1">
    <source>
        <dbReference type="ARBA" id="ARBA00004496"/>
    </source>
</evidence>
<feature type="binding site" evidence="9">
    <location>
        <begin position="220"/>
        <end position="222"/>
    </location>
    <ligand>
        <name>ATP</name>
        <dbReference type="ChEBI" id="CHEBI:30616"/>
    </ligand>
</feature>
<keyword evidence="7 9" id="KW-0648">Protein biosynthesis</keyword>
<feature type="domain" description="Aminoacyl-transfer RNA synthetases class-II family profile" evidence="10">
    <location>
        <begin position="135"/>
        <end position="424"/>
    </location>
</feature>
<dbReference type="STRING" id="1798507.A3A34_04035"/>
<dbReference type="GO" id="GO:0004815">
    <property type="term" value="F:aspartate-tRNA ligase activity"/>
    <property type="evidence" value="ECO:0007669"/>
    <property type="project" value="UniProtKB-UniRule"/>
</dbReference>
<feature type="binding site" evidence="9">
    <location>
        <position position="212"/>
    </location>
    <ligand>
        <name>L-aspartate</name>
        <dbReference type="ChEBI" id="CHEBI:29991"/>
    </ligand>
</feature>
<dbReference type="PANTHER" id="PTHR43450">
    <property type="entry name" value="ASPARTYL-TRNA SYNTHETASE"/>
    <property type="match status" value="1"/>
</dbReference>
<dbReference type="GO" id="GO:0003723">
    <property type="term" value="F:RNA binding"/>
    <property type="evidence" value="ECO:0007669"/>
    <property type="project" value="TreeGrafter"/>
</dbReference>
<dbReference type="EC" id="6.1.1.12" evidence="9"/>